<name>A0A1J1HP64_9DIPT</name>
<keyword evidence="2" id="KW-1185">Reference proteome</keyword>
<reference evidence="1 2" key="1">
    <citation type="submission" date="2015-04" db="EMBL/GenBank/DDBJ databases">
        <authorList>
            <person name="Syromyatnikov M.Y."/>
            <person name="Popov V.N."/>
        </authorList>
    </citation>
    <scope>NUCLEOTIDE SEQUENCE [LARGE SCALE GENOMIC DNA]</scope>
</reference>
<dbReference type="AlphaFoldDB" id="A0A1J1HP64"/>
<evidence type="ECO:0000313" key="1">
    <source>
        <dbReference type="EMBL" id="CRK89322.1"/>
    </source>
</evidence>
<dbReference type="EMBL" id="CVRI01000012">
    <property type="protein sequence ID" value="CRK89322.1"/>
    <property type="molecule type" value="Genomic_DNA"/>
</dbReference>
<organism evidence="1 2">
    <name type="scientific">Clunio marinus</name>
    <dbReference type="NCBI Taxonomy" id="568069"/>
    <lineage>
        <taxon>Eukaryota</taxon>
        <taxon>Metazoa</taxon>
        <taxon>Ecdysozoa</taxon>
        <taxon>Arthropoda</taxon>
        <taxon>Hexapoda</taxon>
        <taxon>Insecta</taxon>
        <taxon>Pterygota</taxon>
        <taxon>Neoptera</taxon>
        <taxon>Endopterygota</taxon>
        <taxon>Diptera</taxon>
        <taxon>Nematocera</taxon>
        <taxon>Chironomoidea</taxon>
        <taxon>Chironomidae</taxon>
        <taxon>Clunio</taxon>
    </lineage>
</organism>
<gene>
    <name evidence="1" type="ORF">CLUMA_CG003081</name>
</gene>
<protein>
    <submittedName>
        <fullName evidence="1">CLUMA_CG003081, isoform A</fullName>
    </submittedName>
</protein>
<dbReference type="Proteomes" id="UP000183832">
    <property type="component" value="Unassembled WGS sequence"/>
</dbReference>
<sequence length="75" mass="8632">MTEENAKCINIISRYAVHCIVYDNVHSCRRAFCNFHAQVESQKEKEAKKIVISLGNHVMANHIKNYFLLIQPPAC</sequence>
<evidence type="ECO:0000313" key="2">
    <source>
        <dbReference type="Proteomes" id="UP000183832"/>
    </source>
</evidence>
<proteinExistence type="predicted"/>
<accession>A0A1J1HP64</accession>